<dbReference type="GO" id="GO:0003723">
    <property type="term" value="F:RNA binding"/>
    <property type="evidence" value="ECO:0007669"/>
    <property type="project" value="UniProtKB-UniRule"/>
</dbReference>
<protein>
    <recommendedName>
        <fullName evidence="2">RRM domain-containing protein</fullName>
    </recommendedName>
</protein>
<dbReference type="PROSITE" id="PS50102">
    <property type="entry name" value="RRM"/>
    <property type="match status" value="1"/>
</dbReference>
<dbReference type="Proteomes" id="UP000095767">
    <property type="component" value="Unassembled WGS sequence"/>
</dbReference>
<organism evidence="3 4">
    <name type="scientific">Dichanthelium oligosanthes</name>
    <dbReference type="NCBI Taxonomy" id="888268"/>
    <lineage>
        <taxon>Eukaryota</taxon>
        <taxon>Viridiplantae</taxon>
        <taxon>Streptophyta</taxon>
        <taxon>Embryophyta</taxon>
        <taxon>Tracheophyta</taxon>
        <taxon>Spermatophyta</taxon>
        <taxon>Magnoliopsida</taxon>
        <taxon>Liliopsida</taxon>
        <taxon>Poales</taxon>
        <taxon>Poaceae</taxon>
        <taxon>PACMAD clade</taxon>
        <taxon>Panicoideae</taxon>
        <taxon>Panicodae</taxon>
        <taxon>Paniceae</taxon>
        <taxon>Dichantheliinae</taxon>
        <taxon>Dichanthelium</taxon>
    </lineage>
</organism>
<dbReference type="AlphaFoldDB" id="A0A1E5UQD0"/>
<dbReference type="SUPFAM" id="SSF54928">
    <property type="entry name" value="RNA-binding domain, RBD"/>
    <property type="match status" value="1"/>
</dbReference>
<gene>
    <name evidence="3" type="ORF">BAE44_0023963</name>
</gene>
<evidence type="ECO:0000313" key="3">
    <source>
        <dbReference type="EMBL" id="OEL15018.1"/>
    </source>
</evidence>
<sequence length="256" mass="28140">MAQVSIVTAARRKAAAATEQGDALNPGAREFLPWWRLEGAVNKALSADAPEFVMMAAGQGPAAADAGGSDATPGNVVRPARRAAYRSRRLARWHEAVKRTIFVKYIDPTVSLSKFHESLSRCWLHYLGHMGLVVHVLQQVVDCRICGDPSSGLRFGFVELQREEEAYNALKLDGAIIGISPLRVSRSKTAICPINPKLLPQVNSSNLKAFCEAYFGKVCCIMLLDNDKRSTNLAFIEFTEVRNSLKSSSHSQLFLH</sequence>
<keyword evidence="4" id="KW-1185">Reference proteome</keyword>
<dbReference type="InterPro" id="IPR035979">
    <property type="entry name" value="RBD_domain_sf"/>
</dbReference>
<keyword evidence="1" id="KW-0694">RNA-binding</keyword>
<dbReference type="PANTHER" id="PTHR32343:SF83">
    <property type="entry name" value="OS09G0314500 PROTEIN"/>
    <property type="match status" value="1"/>
</dbReference>
<dbReference type="OrthoDB" id="4726at2759"/>
<evidence type="ECO:0000256" key="1">
    <source>
        <dbReference type="PROSITE-ProRule" id="PRU00176"/>
    </source>
</evidence>
<comment type="caution">
    <text evidence="3">The sequence shown here is derived from an EMBL/GenBank/DDBJ whole genome shotgun (WGS) entry which is preliminary data.</text>
</comment>
<dbReference type="STRING" id="888268.A0A1E5UQD0"/>
<dbReference type="Gene3D" id="3.30.70.330">
    <property type="match status" value="1"/>
</dbReference>
<name>A0A1E5UQD0_9POAL</name>
<feature type="domain" description="RRM" evidence="2">
    <location>
        <begin position="99"/>
        <end position="189"/>
    </location>
</feature>
<reference evidence="3 4" key="1">
    <citation type="submission" date="2016-09" db="EMBL/GenBank/DDBJ databases">
        <title>The draft genome of Dichanthelium oligosanthes: A C3 panicoid grass species.</title>
        <authorList>
            <person name="Studer A.J."/>
            <person name="Schnable J.C."/>
            <person name="Brutnell T.P."/>
        </authorList>
    </citation>
    <scope>NUCLEOTIDE SEQUENCE [LARGE SCALE GENOMIC DNA]</scope>
    <source>
        <strain evidence="4">cv. Kellogg 1175</strain>
        <tissue evidence="3">Leaf</tissue>
    </source>
</reference>
<dbReference type="InterPro" id="IPR012677">
    <property type="entry name" value="Nucleotide-bd_a/b_plait_sf"/>
</dbReference>
<dbReference type="InterPro" id="IPR000504">
    <property type="entry name" value="RRM_dom"/>
</dbReference>
<accession>A0A1E5UQD0</accession>
<evidence type="ECO:0000259" key="2">
    <source>
        <dbReference type="PROSITE" id="PS50102"/>
    </source>
</evidence>
<dbReference type="EMBL" id="LWDX02068311">
    <property type="protein sequence ID" value="OEL15018.1"/>
    <property type="molecule type" value="Genomic_DNA"/>
</dbReference>
<proteinExistence type="predicted"/>
<evidence type="ECO:0000313" key="4">
    <source>
        <dbReference type="Proteomes" id="UP000095767"/>
    </source>
</evidence>
<dbReference type="PANTHER" id="PTHR32343">
    <property type="entry name" value="SERINE/ARGININE-RICH SPLICING FACTOR"/>
    <property type="match status" value="1"/>
</dbReference>